<dbReference type="InterPro" id="IPR050750">
    <property type="entry name" value="C5-MTase"/>
</dbReference>
<dbReference type="Pfam" id="PF00145">
    <property type="entry name" value="DNA_methylase"/>
    <property type="match status" value="1"/>
</dbReference>
<evidence type="ECO:0000313" key="8">
    <source>
        <dbReference type="EMBL" id="KIS17000.1"/>
    </source>
</evidence>
<dbReference type="EMBL" id="JAUE01000050">
    <property type="protein sequence ID" value="KIS17000.1"/>
    <property type="molecule type" value="Genomic_DNA"/>
</dbReference>
<dbReference type="GO" id="GO:0032259">
    <property type="term" value="P:methylation"/>
    <property type="evidence" value="ECO:0007669"/>
    <property type="project" value="UniProtKB-KW"/>
</dbReference>
<dbReference type="EC" id="2.1.1.37" evidence="7"/>
<evidence type="ECO:0000256" key="4">
    <source>
        <dbReference type="ARBA" id="ARBA00022747"/>
    </source>
</evidence>
<dbReference type="InterPro" id="IPR018117">
    <property type="entry name" value="C5_DNA_meth_AS"/>
</dbReference>
<evidence type="ECO:0000256" key="7">
    <source>
        <dbReference type="RuleBase" id="RU000417"/>
    </source>
</evidence>
<keyword evidence="1 5" id="KW-0489">Methyltransferase</keyword>
<dbReference type="PANTHER" id="PTHR46098">
    <property type="entry name" value="TRNA (CYTOSINE(38)-C(5))-METHYLTRANSFERASE"/>
    <property type="match status" value="1"/>
</dbReference>
<dbReference type="PRINTS" id="PR00105">
    <property type="entry name" value="C5METTRFRASE"/>
</dbReference>
<dbReference type="InterPro" id="IPR029063">
    <property type="entry name" value="SAM-dependent_MTases_sf"/>
</dbReference>
<keyword evidence="2 5" id="KW-0808">Transferase</keyword>
<evidence type="ECO:0000256" key="6">
    <source>
        <dbReference type="RuleBase" id="RU000416"/>
    </source>
</evidence>
<comment type="similarity">
    <text evidence="5 6">Belongs to the class I-like SAM-binding methyltransferase superfamily. C5-methyltransferase family.</text>
</comment>
<evidence type="ECO:0000256" key="5">
    <source>
        <dbReference type="PROSITE-ProRule" id="PRU01016"/>
    </source>
</evidence>
<evidence type="ECO:0000313" key="9">
    <source>
        <dbReference type="Proteomes" id="UP000032278"/>
    </source>
</evidence>
<name>A0AAW3GLR7_STRSZ</name>
<dbReference type="PANTHER" id="PTHR46098:SF1">
    <property type="entry name" value="TRNA (CYTOSINE(38)-C(5))-METHYLTRANSFERASE"/>
    <property type="match status" value="1"/>
</dbReference>
<dbReference type="InterPro" id="IPR001525">
    <property type="entry name" value="C5_MeTfrase"/>
</dbReference>
<dbReference type="GO" id="GO:0009307">
    <property type="term" value="P:DNA restriction-modification system"/>
    <property type="evidence" value="ECO:0007669"/>
    <property type="project" value="UniProtKB-KW"/>
</dbReference>
<dbReference type="InterPro" id="IPR031303">
    <property type="entry name" value="C5_meth_CS"/>
</dbReference>
<dbReference type="GO" id="GO:0003886">
    <property type="term" value="F:DNA (cytosine-5-)-methyltransferase activity"/>
    <property type="evidence" value="ECO:0007669"/>
    <property type="project" value="UniProtKB-EC"/>
</dbReference>
<dbReference type="PROSITE" id="PS51679">
    <property type="entry name" value="SAM_MT_C5"/>
    <property type="match status" value="1"/>
</dbReference>
<dbReference type="PROSITE" id="PS00095">
    <property type="entry name" value="C5_MTASE_2"/>
    <property type="match status" value="1"/>
</dbReference>
<dbReference type="Gene3D" id="3.40.50.150">
    <property type="entry name" value="Vaccinia Virus protein VP39"/>
    <property type="match status" value="1"/>
</dbReference>
<keyword evidence="4" id="KW-0680">Restriction system</keyword>
<sequence length="339" mass="39031">MRDNLVPLFLLEVIDIGEIKVLELFGGIGAIRKALIRLKISHRIIDYVEIDKNCVKSYNILYGSDFKPKSIVDFHTIDEKVDLLMHGSPCQDFSRSGLKKGGEKGSGTRSSLLFETVRIIEEIKEKPKVVLWENVKGVLDKNMRASFFSYLEEMERLGYENKYEVLNAMDFGIPQKRERIFVVSILGKNTFDFNKLIKIPTRDLSEFLERNVSDLYTVKQESMLCHIRGEPGKNNFRGRLKVIDKFAYTISTKQVRIPNAGIIDIGNGKYRYLTERECLRLMGFDDEDFDKLRAIYPQRKGTTSSILYKQAGNSIVVNVLEAILKEIIQEIKDEKINNI</sequence>
<evidence type="ECO:0000256" key="2">
    <source>
        <dbReference type="ARBA" id="ARBA00022679"/>
    </source>
</evidence>
<dbReference type="NCBIfam" id="TIGR00675">
    <property type="entry name" value="dcm"/>
    <property type="match status" value="1"/>
</dbReference>
<dbReference type="AlphaFoldDB" id="A0AAW3GLR7"/>
<reference evidence="8 9" key="1">
    <citation type="submission" date="2013-11" db="EMBL/GenBank/DDBJ databases">
        <authorList>
            <person name="da Piedade I."/>
            <person name="Tang M.H.E."/>
            <person name="Bojesen A.M."/>
        </authorList>
    </citation>
    <scope>NUCLEOTIDE SEQUENCE [LARGE SCALE GENOMIC DNA]</scope>
    <source>
        <strain evidence="8 9">Sz4is</strain>
    </source>
</reference>
<accession>A0AAW3GLR7</accession>
<comment type="caution">
    <text evidence="8">The sequence shown here is derived from an EMBL/GenBank/DDBJ whole genome shotgun (WGS) entry which is preliminary data.</text>
</comment>
<gene>
    <name evidence="8" type="ORF">AT55_02031</name>
</gene>
<organism evidence="8 9">
    <name type="scientific">Streptococcus equi subsp. zooepidemicus Sz4is</name>
    <dbReference type="NCBI Taxonomy" id="1381082"/>
    <lineage>
        <taxon>Bacteria</taxon>
        <taxon>Bacillati</taxon>
        <taxon>Bacillota</taxon>
        <taxon>Bacilli</taxon>
        <taxon>Lactobacillales</taxon>
        <taxon>Streptococcaceae</taxon>
        <taxon>Streptococcus</taxon>
    </lineage>
</organism>
<evidence type="ECO:0000256" key="3">
    <source>
        <dbReference type="ARBA" id="ARBA00022691"/>
    </source>
</evidence>
<dbReference type="Proteomes" id="UP000032278">
    <property type="component" value="Unassembled WGS sequence"/>
</dbReference>
<feature type="active site" evidence="5">
    <location>
        <position position="90"/>
    </location>
</feature>
<comment type="catalytic activity">
    <reaction evidence="7">
        <text>a 2'-deoxycytidine in DNA + S-adenosyl-L-methionine = a 5-methyl-2'-deoxycytidine in DNA + S-adenosyl-L-homocysteine + H(+)</text>
        <dbReference type="Rhea" id="RHEA:13681"/>
        <dbReference type="Rhea" id="RHEA-COMP:11369"/>
        <dbReference type="Rhea" id="RHEA-COMP:11370"/>
        <dbReference type="ChEBI" id="CHEBI:15378"/>
        <dbReference type="ChEBI" id="CHEBI:57856"/>
        <dbReference type="ChEBI" id="CHEBI:59789"/>
        <dbReference type="ChEBI" id="CHEBI:85452"/>
        <dbReference type="ChEBI" id="CHEBI:85454"/>
        <dbReference type="EC" id="2.1.1.37"/>
    </reaction>
</comment>
<proteinExistence type="inferred from homology"/>
<dbReference type="PROSITE" id="PS00094">
    <property type="entry name" value="C5_MTASE_1"/>
    <property type="match status" value="1"/>
</dbReference>
<keyword evidence="3 5" id="KW-0949">S-adenosyl-L-methionine</keyword>
<evidence type="ECO:0000256" key="1">
    <source>
        <dbReference type="ARBA" id="ARBA00022603"/>
    </source>
</evidence>
<protein>
    <recommendedName>
        <fullName evidence="7">Cytosine-specific methyltransferase</fullName>
        <ecNumber evidence="7">2.1.1.37</ecNumber>
    </recommendedName>
</protein>
<dbReference type="SUPFAM" id="SSF53335">
    <property type="entry name" value="S-adenosyl-L-methionine-dependent methyltransferases"/>
    <property type="match status" value="1"/>
</dbReference>